<dbReference type="Gene3D" id="1.10.287.950">
    <property type="entry name" value="Methyl-accepting chemotaxis protein"/>
    <property type="match status" value="1"/>
</dbReference>
<keyword evidence="3" id="KW-0812">Transmembrane</keyword>
<keyword evidence="3" id="KW-1133">Transmembrane helix</keyword>
<dbReference type="Pfam" id="PF00015">
    <property type="entry name" value="MCPsignal"/>
    <property type="match status" value="1"/>
</dbReference>
<keyword evidence="1 2" id="KW-0807">Transducer</keyword>
<dbReference type="RefSeq" id="WP_149296513.1">
    <property type="nucleotide sequence ID" value="NZ_CP043473.1"/>
</dbReference>
<gene>
    <name evidence="5" type="ORF">FYK34_11320</name>
</gene>
<dbReference type="PANTHER" id="PTHR32089:SF112">
    <property type="entry name" value="LYSOZYME-LIKE PROTEIN-RELATED"/>
    <property type="match status" value="1"/>
</dbReference>
<name>A0A5C1DHA3_9NEIS</name>
<evidence type="ECO:0000313" key="5">
    <source>
        <dbReference type="EMBL" id="QEL56106.1"/>
    </source>
</evidence>
<keyword evidence="3" id="KW-0472">Membrane</keyword>
<feature type="transmembrane region" description="Helical" evidence="3">
    <location>
        <begin position="57"/>
        <end position="77"/>
    </location>
</feature>
<dbReference type="AlphaFoldDB" id="A0A5C1DHA3"/>
<dbReference type="GO" id="GO:0016020">
    <property type="term" value="C:membrane"/>
    <property type="evidence" value="ECO:0007669"/>
    <property type="project" value="InterPro"/>
</dbReference>
<dbReference type="GO" id="GO:0007165">
    <property type="term" value="P:signal transduction"/>
    <property type="evidence" value="ECO:0007669"/>
    <property type="project" value="UniProtKB-KW"/>
</dbReference>
<dbReference type="SMART" id="SM00283">
    <property type="entry name" value="MA"/>
    <property type="match status" value="1"/>
</dbReference>
<dbReference type="KEGG" id="chrm:FYK34_11320"/>
<feature type="transmembrane region" description="Helical" evidence="3">
    <location>
        <begin position="30"/>
        <end position="51"/>
    </location>
</feature>
<protein>
    <recommendedName>
        <fullName evidence="4">Methyl-accepting transducer domain-containing protein</fullName>
    </recommendedName>
</protein>
<feature type="domain" description="Methyl-accepting transducer" evidence="4">
    <location>
        <begin position="175"/>
        <end position="301"/>
    </location>
</feature>
<dbReference type="InterPro" id="IPR004089">
    <property type="entry name" value="MCPsignal_dom"/>
</dbReference>
<evidence type="ECO:0000256" key="2">
    <source>
        <dbReference type="PROSITE-ProRule" id="PRU00284"/>
    </source>
</evidence>
<keyword evidence="6" id="KW-1185">Reference proteome</keyword>
<accession>A0A5C1DHA3</accession>
<dbReference type="PROSITE" id="PS50111">
    <property type="entry name" value="CHEMOTAXIS_TRANSDUC_2"/>
    <property type="match status" value="1"/>
</dbReference>
<dbReference type="PANTHER" id="PTHR32089">
    <property type="entry name" value="METHYL-ACCEPTING CHEMOTAXIS PROTEIN MCPB"/>
    <property type="match status" value="1"/>
</dbReference>
<sequence>MQTCQSAQADAGAALPTLTRSKAMQSTIRLPLSLTVLPMLAASACASLLLSLHGVDALSLTAAAALLALAWGGRIGLRRDVVRFINASVQRHRAVDQAEAALHRDQAVYLDSLRLICQAMLPRWRQNVELARQQSESAIDGLVAEFRDIRGRLKKALGSSSGDDQDGLAATIGGARDELEAVLAELKAATAAKQQMMGDIASLVQLTEDLQKMAIEVGDIAARTNLLALNAAIEAARAGESGRGFAVVADEVRKLSNLSATTGASMREKVSTANQLVGGALAAAERLSSEDQRLLASSENAIAATLARINQAADGLAASSASLRAENLRVGEQVEQVLVNLQFQDRIAQIMGWVLSDMGRLDQRLAQDQEQARQGEAPQPICADGWVEKAESQYTTLEQAPHRHQADAQSSMILF</sequence>
<dbReference type="EMBL" id="CP043473">
    <property type="protein sequence ID" value="QEL56106.1"/>
    <property type="molecule type" value="Genomic_DNA"/>
</dbReference>
<proteinExistence type="predicted"/>
<evidence type="ECO:0000256" key="3">
    <source>
        <dbReference type="SAM" id="Phobius"/>
    </source>
</evidence>
<dbReference type="SUPFAM" id="SSF58104">
    <property type="entry name" value="Methyl-accepting chemotaxis protein (MCP) signaling domain"/>
    <property type="match status" value="1"/>
</dbReference>
<evidence type="ECO:0000259" key="4">
    <source>
        <dbReference type="PROSITE" id="PS50111"/>
    </source>
</evidence>
<evidence type="ECO:0000256" key="1">
    <source>
        <dbReference type="ARBA" id="ARBA00023224"/>
    </source>
</evidence>
<reference evidence="5 6" key="1">
    <citation type="submission" date="2019-08" db="EMBL/GenBank/DDBJ databases">
        <title>Chromobacterium paludis, a novel bacterium isolated from a Maryland marsh pond.</title>
        <authorList>
            <person name="Blackburn M.B."/>
            <person name="Gundersen-Rindal D.E."/>
        </authorList>
    </citation>
    <scope>NUCLEOTIDE SEQUENCE [LARGE SCALE GENOMIC DNA]</scope>
    <source>
        <strain evidence="6">IIBBL 257-1</strain>
    </source>
</reference>
<dbReference type="Proteomes" id="UP000322079">
    <property type="component" value="Chromosome"/>
</dbReference>
<organism evidence="5 6">
    <name type="scientific">Chromobacterium paludis</name>
    <dbReference type="NCBI Taxonomy" id="2605945"/>
    <lineage>
        <taxon>Bacteria</taxon>
        <taxon>Pseudomonadati</taxon>
        <taxon>Pseudomonadota</taxon>
        <taxon>Betaproteobacteria</taxon>
        <taxon>Neisseriales</taxon>
        <taxon>Chromobacteriaceae</taxon>
        <taxon>Chromobacterium</taxon>
    </lineage>
</organism>
<evidence type="ECO:0000313" key="6">
    <source>
        <dbReference type="Proteomes" id="UP000322079"/>
    </source>
</evidence>